<feature type="region of interest" description="Disordered" evidence="1">
    <location>
        <begin position="249"/>
        <end position="298"/>
    </location>
</feature>
<protein>
    <submittedName>
        <fullName evidence="2">Putative RNA-directed DNA polymerase from mobile element jockey-like 78</fullName>
    </submittedName>
</protein>
<dbReference type="EMBL" id="JAHLQT010037907">
    <property type="protein sequence ID" value="KAG7157143.1"/>
    <property type="molecule type" value="Genomic_DNA"/>
</dbReference>
<evidence type="ECO:0000313" key="3">
    <source>
        <dbReference type="Proteomes" id="UP000747542"/>
    </source>
</evidence>
<keyword evidence="2" id="KW-0695">RNA-directed DNA polymerase</keyword>
<feature type="compositionally biased region" description="Polar residues" evidence="1">
    <location>
        <begin position="284"/>
        <end position="298"/>
    </location>
</feature>
<dbReference type="Proteomes" id="UP000747542">
    <property type="component" value="Unassembled WGS sequence"/>
</dbReference>
<reference evidence="2" key="1">
    <citation type="journal article" date="2021" name="Sci. Adv.">
        <title>The American lobster genome reveals insights on longevity, neural, and immune adaptations.</title>
        <authorList>
            <person name="Polinski J.M."/>
            <person name="Zimin A.V."/>
            <person name="Clark K.F."/>
            <person name="Kohn A.B."/>
            <person name="Sadowski N."/>
            <person name="Timp W."/>
            <person name="Ptitsyn A."/>
            <person name="Khanna P."/>
            <person name="Romanova D.Y."/>
            <person name="Williams P."/>
            <person name="Greenwood S.J."/>
            <person name="Moroz L.L."/>
            <person name="Walt D.R."/>
            <person name="Bodnar A.G."/>
        </authorList>
    </citation>
    <scope>NUCLEOTIDE SEQUENCE</scope>
    <source>
        <strain evidence="2">GMGI-L3</strain>
    </source>
</reference>
<gene>
    <name evidence="2" type="ORF">Hamer_G009973</name>
</gene>
<organism evidence="2 3">
    <name type="scientific">Homarus americanus</name>
    <name type="common">American lobster</name>
    <dbReference type="NCBI Taxonomy" id="6706"/>
    <lineage>
        <taxon>Eukaryota</taxon>
        <taxon>Metazoa</taxon>
        <taxon>Ecdysozoa</taxon>
        <taxon>Arthropoda</taxon>
        <taxon>Crustacea</taxon>
        <taxon>Multicrustacea</taxon>
        <taxon>Malacostraca</taxon>
        <taxon>Eumalacostraca</taxon>
        <taxon>Eucarida</taxon>
        <taxon>Decapoda</taxon>
        <taxon>Pleocyemata</taxon>
        <taxon>Astacidea</taxon>
        <taxon>Nephropoidea</taxon>
        <taxon>Nephropidae</taxon>
        <taxon>Homarus</taxon>
    </lineage>
</organism>
<feature type="compositionally biased region" description="Polar residues" evidence="1">
    <location>
        <begin position="254"/>
        <end position="268"/>
    </location>
</feature>
<proteinExistence type="predicted"/>
<dbReference type="AlphaFoldDB" id="A0A8J5JJH4"/>
<evidence type="ECO:0000256" key="1">
    <source>
        <dbReference type="SAM" id="MobiDB-lite"/>
    </source>
</evidence>
<accession>A0A8J5JJH4</accession>
<keyword evidence="2" id="KW-0808">Transferase</keyword>
<comment type="caution">
    <text evidence="2">The sequence shown here is derived from an EMBL/GenBank/DDBJ whole genome shotgun (WGS) entry which is preliminary data.</text>
</comment>
<keyword evidence="3" id="KW-1185">Reference proteome</keyword>
<name>A0A8J5JJH4_HOMAM</name>
<evidence type="ECO:0000313" key="2">
    <source>
        <dbReference type="EMBL" id="KAG7157143.1"/>
    </source>
</evidence>
<dbReference type="GO" id="GO:0003964">
    <property type="term" value="F:RNA-directed DNA polymerase activity"/>
    <property type="evidence" value="ECO:0007669"/>
    <property type="project" value="UniProtKB-KW"/>
</dbReference>
<keyword evidence="2" id="KW-0548">Nucleotidyltransferase</keyword>
<sequence>MSPAIHPVAEPSTFTIPTVNKIPKETEFNHAYEVAVALELEYKNIKFSVKPNLVGDLILPPQDHNTAKILSEVTNLNGKTVKIIPLDPEEKTTRMVLLRYPLELPVEVIIKHPKVTKAERFVPSQDKAQTKQVLVDIKETVPEEVDLGNWGTYRLRPFVPEPLRCYKCQEFGHHQSRGHKKPQLKGCIADKAQNTPVLVENTILPGTLQPPQATTQLNTPQPANLQAAFTEEQRKQMITIMIQVPKKQPPFLRNLTSEESDSTMNAESKSQHQRRGDIERIAPSLSSQDNTVECTGPSNKRILCHSSQRS</sequence>